<dbReference type="GO" id="GO:0046872">
    <property type="term" value="F:metal ion binding"/>
    <property type="evidence" value="ECO:0007669"/>
    <property type="project" value="UniProtKB-KW"/>
</dbReference>
<keyword evidence="4" id="KW-0540">Nuclease</keyword>
<proteinExistence type="inferred from homology"/>
<dbReference type="Pfam" id="PF13359">
    <property type="entry name" value="DDE_Tnp_4"/>
    <property type="match status" value="1"/>
</dbReference>
<organism evidence="10 11">
    <name type="scientific">Liquidambar formosana</name>
    <name type="common">Formosan gum</name>
    <dbReference type="NCBI Taxonomy" id="63359"/>
    <lineage>
        <taxon>Eukaryota</taxon>
        <taxon>Viridiplantae</taxon>
        <taxon>Streptophyta</taxon>
        <taxon>Embryophyta</taxon>
        <taxon>Tracheophyta</taxon>
        <taxon>Spermatophyta</taxon>
        <taxon>Magnoliopsida</taxon>
        <taxon>eudicotyledons</taxon>
        <taxon>Gunneridae</taxon>
        <taxon>Pentapetalae</taxon>
        <taxon>Saxifragales</taxon>
        <taxon>Altingiaceae</taxon>
        <taxon>Liquidambar</taxon>
    </lineage>
</organism>
<comment type="cofactor">
    <cofactor evidence="1">
        <name>a divalent metal cation</name>
        <dbReference type="ChEBI" id="CHEBI:60240"/>
    </cofactor>
</comment>
<comment type="caution">
    <text evidence="10">The sequence shown here is derived from an EMBL/GenBank/DDBJ whole genome shotgun (WGS) entry which is preliminary data.</text>
</comment>
<keyword evidence="5" id="KW-0479">Metal-binding</keyword>
<dbReference type="GO" id="GO:0005634">
    <property type="term" value="C:nucleus"/>
    <property type="evidence" value="ECO:0007669"/>
    <property type="project" value="UniProtKB-SubCell"/>
</dbReference>
<dbReference type="Proteomes" id="UP001415857">
    <property type="component" value="Unassembled WGS sequence"/>
</dbReference>
<name>A0AAP0WWW4_LIQFO</name>
<feature type="region of interest" description="Disordered" evidence="8">
    <location>
        <begin position="1"/>
        <end position="32"/>
    </location>
</feature>
<dbReference type="GO" id="GO:0004518">
    <property type="term" value="F:nuclease activity"/>
    <property type="evidence" value="ECO:0007669"/>
    <property type="project" value="UniProtKB-KW"/>
</dbReference>
<keyword evidence="7" id="KW-0539">Nucleus</keyword>
<evidence type="ECO:0000256" key="1">
    <source>
        <dbReference type="ARBA" id="ARBA00001968"/>
    </source>
</evidence>
<accession>A0AAP0WWW4</accession>
<dbReference type="PANTHER" id="PTHR22930:SF259">
    <property type="entry name" value="OS08G0106900 PROTEIN"/>
    <property type="match status" value="1"/>
</dbReference>
<evidence type="ECO:0000259" key="9">
    <source>
        <dbReference type="Pfam" id="PF13359"/>
    </source>
</evidence>
<dbReference type="AlphaFoldDB" id="A0AAP0WWW4"/>
<comment type="subcellular location">
    <subcellularLocation>
        <location evidence="2">Nucleus</location>
    </subcellularLocation>
</comment>
<dbReference type="EMBL" id="JBBPBK010000006">
    <property type="protein sequence ID" value="KAK9283014.1"/>
    <property type="molecule type" value="Genomic_DNA"/>
</dbReference>
<evidence type="ECO:0000256" key="4">
    <source>
        <dbReference type="ARBA" id="ARBA00022722"/>
    </source>
</evidence>
<keyword evidence="11" id="KW-1185">Reference proteome</keyword>
<comment type="similarity">
    <text evidence="3">Belongs to the HARBI1 family.</text>
</comment>
<keyword evidence="6" id="KW-0378">Hydrolase</keyword>
<evidence type="ECO:0000313" key="10">
    <source>
        <dbReference type="EMBL" id="KAK9283014.1"/>
    </source>
</evidence>
<dbReference type="InterPro" id="IPR027806">
    <property type="entry name" value="HARBI1_dom"/>
</dbReference>
<gene>
    <name evidence="10" type="ORF">L1049_011241</name>
</gene>
<dbReference type="InterPro" id="IPR045249">
    <property type="entry name" value="HARBI1-like"/>
</dbReference>
<feature type="domain" description="DDE Tnp4" evidence="9">
    <location>
        <begin position="28"/>
        <end position="110"/>
    </location>
</feature>
<dbReference type="PANTHER" id="PTHR22930">
    <property type="match status" value="1"/>
</dbReference>
<dbReference type="GO" id="GO:0016787">
    <property type="term" value="F:hydrolase activity"/>
    <property type="evidence" value="ECO:0007669"/>
    <property type="project" value="UniProtKB-KW"/>
</dbReference>
<evidence type="ECO:0000313" key="11">
    <source>
        <dbReference type="Proteomes" id="UP001415857"/>
    </source>
</evidence>
<protein>
    <recommendedName>
        <fullName evidence="9">DDE Tnp4 domain-containing protein</fullName>
    </recommendedName>
</protein>
<evidence type="ECO:0000256" key="7">
    <source>
        <dbReference type="ARBA" id="ARBA00023242"/>
    </source>
</evidence>
<sequence length="131" mass="15010">MVSFVGEGRSTVSFAEEDGEGGSHGRQRGYPNSLGFLAPYRGVRYHRNERRGHAPANAKELFNYRHSSLKNIIERSFGLIKKRWAILRTEPFFDIKVQVKIVIACCTLHNFILNVDPDDLLDMSLMMQVRI</sequence>
<reference evidence="10 11" key="1">
    <citation type="journal article" date="2024" name="Plant J.">
        <title>Genome sequences and population genomics reveal climatic adaptation and genomic divergence between two closely related sweetgum species.</title>
        <authorList>
            <person name="Xu W.Q."/>
            <person name="Ren C.Q."/>
            <person name="Zhang X.Y."/>
            <person name="Comes H.P."/>
            <person name="Liu X.H."/>
            <person name="Li Y.G."/>
            <person name="Kettle C.J."/>
            <person name="Jalonen R."/>
            <person name="Gaisberger H."/>
            <person name="Ma Y.Z."/>
            <person name="Qiu Y.X."/>
        </authorList>
    </citation>
    <scope>NUCLEOTIDE SEQUENCE [LARGE SCALE GENOMIC DNA]</scope>
    <source>
        <strain evidence="10">Hangzhou</strain>
    </source>
</reference>
<evidence type="ECO:0000256" key="5">
    <source>
        <dbReference type="ARBA" id="ARBA00022723"/>
    </source>
</evidence>
<evidence type="ECO:0000256" key="6">
    <source>
        <dbReference type="ARBA" id="ARBA00022801"/>
    </source>
</evidence>
<evidence type="ECO:0000256" key="2">
    <source>
        <dbReference type="ARBA" id="ARBA00004123"/>
    </source>
</evidence>
<evidence type="ECO:0000256" key="8">
    <source>
        <dbReference type="SAM" id="MobiDB-lite"/>
    </source>
</evidence>
<evidence type="ECO:0000256" key="3">
    <source>
        <dbReference type="ARBA" id="ARBA00006958"/>
    </source>
</evidence>